<dbReference type="RefSeq" id="WP_140831917.1">
    <property type="nucleotide sequence ID" value="NZ_VFYP01000006.1"/>
</dbReference>
<evidence type="ECO:0000259" key="1">
    <source>
        <dbReference type="PROSITE" id="PS50995"/>
    </source>
</evidence>
<dbReference type="InterPro" id="IPR000835">
    <property type="entry name" value="HTH_MarR-typ"/>
</dbReference>
<name>A0A504TQG7_9HYPH</name>
<dbReference type="Pfam" id="PF01047">
    <property type="entry name" value="MarR"/>
    <property type="match status" value="1"/>
</dbReference>
<dbReference type="InterPro" id="IPR039422">
    <property type="entry name" value="MarR/SlyA-like"/>
</dbReference>
<dbReference type="PROSITE" id="PS50995">
    <property type="entry name" value="HTH_MARR_2"/>
    <property type="match status" value="1"/>
</dbReference>
<accession>A0A504TQG7</accession>
<evidence type="ECO:0000313" key="2">
    <source>
        <dbReference type="EMBL" id="TPP05028.1"/>
    </source>
</evidence>
<dbReference type="OrthoDB" id="511972at2"/>
<dbReference type="SUPFAM" id="SSF46785">
    <property type="entry name" value="Winged helix' DNA-binding domain"/>
    <property type="match status" value="1"/>
</dbReference>
<dbReference type="AlphaFoldDB" id="A0A504TQG7"/>
<dbReference type="GO" id="GO:0006950">
    <property type="term" value="P:response to stress"/>
    <property type="evidence" value="ECO:0007669"/>
    <property type="project" value="TreeGrafter"/>
</dbReference>
<dbReference type="InterPro" id="IPR036390">
    <property type="entry name" value="WH_DNA-bd_sf"/>
</dbReference>
<sequence>MSSELVYPVGAFLKRAQHAYRLRVDRDLRALDLTAPQYAVLAAIQKEHGLSNADLSRVAFVKPSTMLGLISNLERADLIIRSPHPEQARVLRTALTESGTRVFEQAQEIVESIERVLCDAVGVANVPEFIKLLSRCADRLEG</sequence>
<organism evidence="2 3">
    <name type="scientific">Rhizobium glycinendophyticum</name>
    <dbReference type="NCBI Taxonomy" id="2589807"/>
    <lineage>
        <taxon>Bacteria</taxon>
        <taxon>Pseudomonadati</taxon>
        <taxon>Pseudomonadota</taxon>
        <taxon>Alphaproteobacteria</taxon>
        <taxon>Hyphomicrobiales</taxon>
        <taxon>Rhizobiaceae</taxon>
        <taxon>Rhizobium/Agrobacterium group</taxon>
        <taxon>Rhizobium</taxon>
    </lineage>
</organism>
<evidence type="ECO:0000313" key="3">
    <source>
        <dbReference type="Proteomes" id="UP000316429"/>
    </source>
</evidence>
<dbReference type="PANTHER" id="PTHR33164:SF43">
    <property type="entry name" value="HTH-TYPE TRANSCRIPTIONAL REPRESSOR YETL"/>
    <property type="match status" value="1"/>
</dbReference>
<proteinExistence type="predicted"/>
<gene>
    <name evidence="2" type="ORF">FJQ55_21650</name>
</gene>
<protein>
    <submittedName>
        <fullName evidence="2">MarR family transcriptional regulator</fullName>
    </submittedName>
</protein>
<feature type="domain" description="HTH marR-type" evidence="1">
    <location>
        <begin position="6"/>
        <end position="138"/>
    </location>
</feature>
<dbReference type="Proteomes" id="UP000316429">
    <property type="component" value="Unassembled WGS sequence"/>
</dbReference>
<dbReference type="SMART" id="SM00347">
    <property type="entry name" value="HTH_MARR"/>
    <property type="match status" value="1"/>
</dbReference>
<dbReference type="InterPro" id="IPR036388">
    <property type="entry name" value="WH-like_DNA-bd_sf"/>
</dbReference>
<reference evidence="2 3" key="1">
    <citation type="submission" date="2019-06" db="EMBL/GenBank/DDBJ databases">
        <title>Rhizobium sp. CL12 isolated from roots of soybean.</title>
        <authorList>
            <person name="Wang C."/>
        </authorList>
    </citation>
    <scope>NUCLEOTIDE SEQUENCE [LARGE SCALE GENOMIC DNA]</scope>
    <source>
        <strain evidence="2 3">CL12</strain>
    </source>
</reference>
<comment type="caution">
    <text evidence="2">The sequence shown here is derived from an EMBL/GenBank/DDBJ whole genome shotgun (WGS) entry which is preliminary data.</text>
</comment>
<dbReference type="EMBL" id="VFYP01000006">
    <property type="protein sequence ID" value="TPP05028.1"/>
    <property type="molecule type" value="Genomic_DNA"/>
</dbReference>
<dbReference type="Gene3D" id="1.10.10.10">
    <property type="entry name" value="Winged helix-like DNA-binding domain superfamily/Winged helix DNA-binding domain"/>
    <property type="match status" value="1"/>
</dbReference>
<keyword evidence="3" id="KW-1185">Reference proteome</keyword>
<dbReference type="GO" id="GO:0003700">
    <property type="term" value="F:DNA-binding transcription factor activity"/>
    <property type="evidence" value="ECO:0007669"/>
    <property type="project" value="InterPro"/>
</dbReference>
<dbReference type="PANTHER" id="PTHR33164">
    <property type="entry name" value="TRANSCRIPTIONAL REGULATOR, MARR FAMILY"/>
    <property type="match status" value="1"/>
</dbReference>